<dbReference type="EC" id="3.1.1.31" evidence="5 7"/>
<evidence type="ECO:0000256" key="6">
    <source>
        <dbReference type="ARBA" id="ARBA00020337"/>
    </source>
</evidence>
<dbReference type="RefSeq" id="WP_105863089.1">
    <property type="nucleotide sequence ID" value="NZ_PUEJ01000005.1"/>
</dbReference>
<proteinExistence type="inferred from homology"/>
<sequence length="241" mass="26047">MSSERIIDISDNADALADRAADWFVAELKGRPGPIAVALSGGSTPKRLYERLARDPWRSALPFERIHWFWGDERIVPADDARRNTLMAKAALLDHVPAPERNIHEVAAAPTSPEVAAQAYEQALKAYYGADALDPDRPLFDIMLLGVGSDGHTASLFPGKPALTVRDRWVTHSDPGLDPFVPRVTLTFPAIASSRAVAFLAAGADKRETLSKVFAGADLPSAHVEAAGPIHWFLDKAAAPE</sequence>
<dbReference type="UniPathway" id="UPA00115">
    <property type="reaction ID" value="UER00409"/>
</dbReference>
<evidence type="ECO:0000256" key="4">
    <source>
        <dbReference type="ARBA" id="ARBA00010662"/>
    </source>
</evidence>
<evidence type="ECO:0000313" key="9">
    <source>
        <dbReference type="EMBL" id="PRH86865.1"/>
    </source>
</evidence>
<name>A0A2S9QC16_9HYPH</name>
<dbReference type="SUPFAM" id="SSF100950">
    <property type="entry name" value="NagB/RpiA/CoA transferase-like"/>
    <property type="match status" value="1"/>
</dbReference>
<keyword evidence="7" id="KW-0378">Hydrolase</keyword>
<evidence type="ECO:0000256" key="3">
    <source>
        <dbReference type="ARBA" id="ARBA00004961"/>
    </source>
</evidence>
<dbReference type="InterPro" id="IPR039104">
    <property type="entry name" value="6PGL"/>
</dbReference>
<dbReference type="CDD" id="cd01400">
    <property type="entry name" value="6PGL"/>
    <property type="match status" value="1"/>
</dbReference>
<evidence type="ECO:0000259" key="8">
    <source>
        <dbReference type="Pfam" id="PF01182"/>
    </source>
</evidence>
<dbReference type="Proteomes" id="UP000237682">
    <property type="component" value="Unassembled WGS sequence"/>
</dbReference>
<evidence type="ECO:0000256" key="1">
    <source>
        <dbReference type="ARBA" id="ARBA00000832"/>
    </source>
</evidence>
<evidence type="ECO:0000313" key="10">
    <source>
        <dbReference type="Proteomes" id="UP000237682"/>
    </source>
</evidence>
<dbReference type="InterPro" id="IPR006148">
    <property type="entry name" value="Glc/Gal-6P_isomerase"/>
</dbReference>
<gene>
    <name evidence="7 9" type="primary">pgl</name>
    <name evidence="9" type="ORF">C5L14_16380</name>
</gene>
<comment type="catalytic activity">
    <reaction evidence="1 7">
        <text>6-phospho-D-glucono-1,5-lactone + H2O = 6-phospho-D-gluconate + H(+)</text>
        <dbReference type="Rhea" id="RHEA:12556"/>
        <dbReference type="ChEBI" id="CHEBI:15377"/>
        <dbReference type="ChEBI" id="CHEBI:15378"/>
        <dbReference type="ChEBI" id="CHEBI:57955"/>
        <dbReference type="ChEBI" id="CHEBI:58759"/>
        <dbReference type="EC" id="3.1.1.31"/>
    </reaction>
</comment>
<comment type="pathway">
    <text evidence="3 7">Carbohydrate degradation; pentose phosphate pathway; D-ribulose 5-phosphate from D-glucose 6-phosphate (oxidative stage): step 2/3.</text>
</comment>
<comment type="function">
    <text evidence="2 7">Hydrolysis of 6-phosphogluconolactone to 6-phosphogluconate.</text>
</comment>
<evidence type="ECO:0000256" key="5">
    <source>
        <dbReference type="ARBA" id="ARBA00013198"/>
    </source>
</evidence>
<dbReference type="GO" id="GO:0005975">
    <property type="term" value="P:carbohydrate metabolic process"/>
    <property type="evidence" value="ECO:0007669"/>
    <property type="project" value="UniProtKB-UniRule"/>
</dbReference>
<dbReference type="PANTHER" id="PTHR11054">
    <property type="entry name" value="6-PHOSPHOGLUCONOLACTONASE"/>
    <property type="match status" value="1"/>
</dbReference>
<dbReference type="InterPro" id="IPR005900">
    <property type="entry name" value="6-phosphogluconolactonase_DevB"/>
</dbReference>
<dbReference type="Pfam" id="PF01182">
    <property type="entry name" value="Glucosamine_iso"/>
    <property type="match status" value="1"/>
</dbReference>
<dbReference type="GO" id="GO:0017057">
    <property type="term" value="F:6-phosphogluconolactonase activity"/>
    <property type="evidence" value="ECO:0007669"/>
    <property type="project" value="UniProtKB-UniRule"/>
</dbReference>
<dbReference type="AlphaFoldDB" id="A0A2S9QC16"/>
<accession>A0A2S9QC16</accession>
<dbReference type="EMBL" id="PUEJ01000005">
    <property type="protein sequence ID" value="PRH86865.1"/>
    <property type="molecule type" value="Genomic_DNA"/>
</dbReference>
<dbReference type="NCBIfam" id="TIGR01198">
    <property type="entry name" value="pgl"/>
    <property type="match status" value="1"/>
</dbReference>
<dbReference type="GO" id="GO:0006098">
    <property type="term" value="P:pentose-phosphate shunt"/>
    <property type="evidence" value="ECO:0007669"/>
    <property type="project" value="UniProtKB-UniPathway"/>
</dbReference>
<comment type="similarity">
    <text evidence="4 7">Belongs to the glucosamine/galactosamine-6-phosphate isomerase family. 6-phosphogluconolactonase subfamily.</text>
</comment>
<evidence type="ECO:0000256" key="7">
    <source>
        <dbReference type="RuleBase" id="RU365095"/>
    </source>
</evidence>
<dbReference type="PANTHER" id="PTHR11054:SF0">
    <property type="entry name" value="6-PHOSPHOGLUCONOLACTONASE"/>
    <property type="match status" value="1"/>
</dbReference>
<reference evidence="9 10" key="1">
    <citation type="submission" date="2018-02" db="EMBL/GenBank/DDBJ databases">
        <title>Whole genome sequencing of endophytic bacterium.</title>
        <authorList>
            <person name="Eedara R."/>
            <person name="Podile A.R."/>
        </authorList>
    </citation>
    <scope>NUCLEOTIDE SEQUENCE [LARGE SCALE GENOMIC DNA]</scope>
    <source>
        <strain evidence="9 10">RP1T</strain>
    </source>
</reference>
<feature type="domain" description="Glucosamine/galactosamine-6-phosphate isomerase" evidence="8">
    <location>
        <begin position="12"/>
        <end position="232"/>
    </location>
</feature>
<protein>
    <recommendedName>
        <fullName evidence="6 7">6-phosphogluconolactonase</fullName>
        <shortName evidence="7">6PGL</shortName>
        <ecNumber evidence="5 7">3.1.1.31</ecNumber>
    </recommendedName>
</protein>
<keyword evidence="10" id="KW-1185">Reference proteome</keyword>
<evidence type="ECO:0000256" key="2">
    <source>
        <dbReference type="ARBA" id="ARBA00002681"/>
    </source>
</evidence>
<organism evidence="9 10">
    <name type="scientific">Labrys okinawensis</name>
    <dbReference type="NCBI Taxonomy" id="346911"/>
    <lineage>
        <taxon>Bacteria</taxon>
        <taxon>Pseudomonadati</taxon>
        <taxon>Pseudomonadota</taxon>
        <taxon>Alphaproteobacteria</taxon>
        <taxon>Hyphomicrobiales</taxon>
        <taxon>Xanthobacteraceae</taxon>
        <taxon>Labrys</taxon>
    </lineage>
</organism>
<comment type="caution">
    <text evidence="9">The sequence shown here is derived from an EMBL/GenBank/DDBJ whole genome shotgun (WGS) entry which is preliminary data.</text>
</comment>
<dbReference type="OrthoDB" id="9810967at2"/>
<dbReference type="Gene3D" id="3.40.50.1360">
    <property type="match status" value="1"/>
</dbReference>
<dbReference type="InterPro" id="IPR037171">
    <property type="entry name" value="NagB/RpiA_transferase-like"/>
</dbReference>